<dbReference type="Pfam" id="PF20209">
    <property type="entry name" value="DUF6570"/>
    <property type="match status" value="1"/>
</dbReference>
<dbReference type="Gene3D" id="3.40.50.300">
    <property type="entry name" value="P-loop containing nucleotide triphosphate hydrolases"/>
    <property type="match status" value="1"/>
</dbReference>
<dbReference type="GO" id="GO:0000723">
    <property type="term" value="P:telomere maintenance"/>
    <property type="evidence" value="ECO:0007669"/>
    <property type="project" value="InterPro"/>
</dbReference>
<dbReference type="Pfam" id="PF14214">
    <property type="entry name" value="Helitron_like_N"/>
    <property type="match status" value="1"/>
</dbReference>
<dbReference type="InterPro" id="IPR010285">
    <property type="entry name" value="DNA_helicase_pif1-like_DEAD"/>
</dbReference>
<dbReference type="GO" id="GO:0005524">
    <property type="term" value="F:ATP binding"/>
    <property type="evidence" value="ECO:0007669"/>
    <property type="project" value="UniProtKB-KW"/>
</dbReference>
<dbReference type="GO" id="GO:0006310">
    <property type="term" value="P:DNA recombination"/>
    <property type="evidence" value="ECO:0007669"/>
    <property type="project" value="UniProtKB-KW"/>
</dbReference>
<dbReference type="SUPFAM" id="SSF52540">
    <property type="entry name" value="P-loop containing nucleoside triphosphate hydrolases"/>
    <property type="match status" value="2"/>
</dbReference>
<evidence type="ECO:0000259" key="4">
    <source>
        <dbReference type="Pfam" id="PF14214"/>
    </source>
</evidence>
<dbReference type="InParanoid" id="A0A409W8D1"/>
<dbReference type="PANTHER" id="PTHR47642">
    <property type="entry name" value="ATP-DEPENDENT DNA HELICASE"/>
    <property type="match status" value="1"/>
</dbReference>
<dbReference type="OrthoDB" id="432234at2759"/>
<evidence type="ECO:0000313" key="7">
    <source>
        <dbReference type="Proteomes" id="UP000284842"/>
    </source>
</evidence>
<dbReference type="EMBL" id="NHTK01005726">
    <property type="protein sequence ID" value="PPQ74787.1"/>
    <property type="molecule type" value="Genomic_DNA"/>
</dbReference>
<gene>
    <name evidence="6" type="ORF">CVT24_003726</name>
</gene>
<feature type="region of interest" description="Disordered" evidence="2">
    <location>
        <begin position="63"/>
        <end position="107"/>
    </location>
</feature>
<feature type="compositionally biased region" description="Basic and acidic residues" evidence="2">
    <location>
        <begin position="1292"/>
        <end position="1305"/>
    </location>
</feature>
<keyword evidence="1" id="KW-0227">DNA damage</keyword>
<feature type="region of interest" description="Disordered" evidence="2">
    <location>
        <begin position="1415"/>
        <end position="1438"/>
    </location>
</feature>
<feature type="region of interest" description="Disordered" evidence="2">
    <location>
        <begin position="1292"/>
        <end position="1313"/>
    </location>
</feature>
<organism evidence="6 7">
    <name type="scientific">Panaeolus cyanescens</name>
    <dbReference type="NCBI Taxonomy" id="181874"/>
    <lineage>
        <taxon>Eukaryota</taxon>
        <taxon>Fungi</taxon>
        <taxon>Dikarya</taxon>
        <taxon>Basidiomycota</taxon>
        <taxon>Agaricomycotina</taxon>
        <taxon>Agaricomycetes</taxon>
        <taxon>Agaricomycetidae</taxon>
        <taxon>Agaricales</taxon>
        <taxon>Agaricineae</taxon>
        <taxon>Galeropsidaceae</taxon>
        <taxon>Panaeolus</taxon>
    </lineage>
</organism>
<evidence type="ECO:0000256" key="1">
    <source>
        <dbReference type="RuleBase" id="RU363044"/>
    </source>
</evidence>
<feature type="region of interest" description="Disordered" evidence="2">
    <location>
        <begin position="1159"/>
        <end position="1185"/>
    </location>
</feature>
<evidence type="ECO:0000259" key="5">
    <source>
        <dbReference type="Pfam" id="PF20209"/>
    </source>
</evidence>
<protein>
    <recommendedName>
        <fullName evidence="1">ATP-dependent DNA helicase</fullName>
        <ecNumber evidence="1">5.6.2.3</ecNumber>
    </recommendedName>
</protein>
<evidence type="ECO:0000256" key="2">
    <source>
        <dbReference type="SAM" id="MobiDB-lite"/>
    </source>
</evidence>
<comment type="caution">
    <text evidence="6">The sequence shown here is derived from an EMBL/GenBank/DDBJ whole genome shotgun (WGS) entry which is preliminary data.</text>
</comment>
<keyword evidence="1" id="KW-0234">DNA repair</keyword>
<reference evidence="6 7" key="1">
    <citation type="journal article" date="2018" name="Evol. Lett.">
        <title>Horizontal gene cluster transfer increased hallucinogenic mushroom diversity.</title>
        <authorList>
            <person name="Reynolds H.T."/>
            <person name="Vijayakumar V."/>
            <person name="Gluck-Thaler E."/>
            <person name="Korotkin H.B."/>
            <person name="Matheny P.B."/>
            <person name="Slot J.C."/>
        </authorList>
    </citation>
    <scope>NUCLEOTIDE SEQUENCE [LARGE SCALE GENOMIC DNA]</scope>
    <source>
        <strain evidence="6 7">2629</strain>
    </source>
</reference>
<comment type="catalytic activity">
    <reaction evidence="1">
        <text>ATP + H2O = ADP + phosphate + H(+)</text>
        <dbReference type="Rhea" id="RHEA:13065"/>
        <dbReference type="ChEBI" id="CHEBI:15377"/>
        <dbReference type="ChEBI" id="CHEBI:15378"/>
        <dbReference type="ChEBI" id="CHEBI:30616"/>
        <dbReference type="ChEBI" id="CHEBI:43474"/>
        <dbReference type="ChEBI" id="CHEBI:456216"/>
        <dbReference type="EC" id="5.6.2.3"/>
    </reaction>
</comment>
<keyword evidence="1" id="KW-0233">DNA recombination</keyword>
<dbReference type="STRING" id="181874.A0A409W8D1"/>
<dbReference type="InterPro" id="IPR027417">
    <property type="entry name" value="P-loop_NTPase"/>
</dbReference>
<comment type="similarity">
    <text evidence="1">Belongs to the helicase family.</text>
</comment>
<feature type="domain" description="DUF6570" evidence="5">
    <location>
        <begin position="229"/>
        <end position="373"/>
    </location>
</feature>
<dbReference type="GO" id="GO:0006281">
    <property type="term" value="P:DNA repair"/>
    <property type="evidence" value="ECO:0007669"/>
    <property type="project" value="UniProtKB-KW"/>
</dbReference>
<dbReference type="EC" id="5.6.2.3" evidence="1"/>
<name>A0A409W8D1_9AGAR</name>
<feature type="domain" description="DNA helicase Pif1-like DEAD-box helicase" evidence="3">
    <location>
        <begin position="1478"/>
        <end position="1639"/>
    </location>
</feature>
<keyword evidence="1" id="KW-0067">ATP-binding</keyword>
<keyword evidence="1" id="KW-0347">Helicase</keyword>
<keyword evidence="1" id="KW-0547">Nucleotide-binding</keyword>
<feature type="compositionally biased region" description="Polar residues" evidence="2">
    <location>
        <begin position="1466"/>
        <end position="1477"/>
    </location>
</feature>
<proteinExistence type="inferred from homology"/>
<feature type="compositionally biased region" description="Basic and acidic residues" evidence="2">
    <location>
        <begin position="1059"/>
        <end position="1068"/>
    </location>
</feature>
<dbReference type="GO" id="GO:0016887">
    <property type="term" value="F:ATP hydrolysis activity"/>
    <property type="evidence" value="ECO:0007669"/>
    <property type="project" value="RHEA"/>
</dbReference>
<comment type="cofactor">
    <cofactor evidence="1">
        <name>Mg(2+)</name>
        <dbReference type="ChEBI" id="CHEBI:18420"/>
    </cofactor>
</comment>
<dbReference type="GO" id="GO:0043139">
    <property type="term" value="F:5'-3' DNA helicase activity"/>
    <property type="evidence" value="ECO:0007669"/>
    <property type="project" value="UniProtKB-EC"/>
</dbReference>
<feature type="region of interest" description="Disordered" evidence="2">
    <location>
        <begin position="1054"/>
        <end position="1103"/>
    </location>
</feature>
<dbReference type="Proteomes" id="UP000284842">
    <property type="component" value="Unassembled WGS sequence"/>
</dbReference>
<sequence length="1998" mass="228674">MFTVNLSVLTVAHLKSIARQNGITIPRHIPNVKSRIVEHIQQHASRDAMAVFEQEVLEAVSRRNNDTVTAHTKRTKRQNLAHQLDSDEDEEDYGTQHLGPHPRIETFQPVKDRDDYNTSKFLDLPTEDEVKECNRDFFNTTSQNAVKLTVCAVCAREVGVVSEEVQQLSLENIPNLQRLKPRTSHPAHTLFNGALFEPAGVEVDPRTGSYWVRICRQCLRSLQSSKDLPPVISLANNMWIGNVPEEISCLTFPEQLLITPVYTRAYVFKLYPKKGFGGDSSMLQRALRGTVSSFSVDMHGITDMLEGNLMPRRPAVLASLVSIAFIGPGKLPKNILRKLFRVRRAKVLAALLWLKKNNPKYYGHIEIDEECLRMIPEDDVPDELLSIVRQSVDGEIVDQERAGYVPDHELSDDDEELDAADDIPYVRKADTNVSIVDEATDSDSEDERQLERQDKLKDITEQTGEPEVFPLQVTGSIDVDLTTLSANELMAWGLANLWSEGQEGAYAVRHGNGFVRDFSQPRLGEERDPDRDIFIEKAFPTLFPFGVGGIEADRPVKISMKEHVQWALCYFDRRFRLHEQFIFVAFSILQRRQALLSARIQMRRPQFEREAHLIGTITAAKLRKAQEEEEKGLPISDPAVRLLQRSVYATASRVKGSNQERMQLRTQIWSTCIMKNPASLWITINPTDIHDPIAQIFAGESINLDNFVATMGPSSDKRAQNISRDPYASAKFFHFTIKAIMETLFGVKTTDYHVFNKPGIMGRVSAFFGTVESQGRGSLHFHLLLWLEDAPTADEMNELLRIEEFRNKVATYIQKNLRAYMPGLESADTVKSIPREKDIAYSRPINPDVVDYNERLADFELRLARSEQIHTCRHRQCLFPNKQGTYQCKRRAPFAISETDGIDEKGNWWQKRLYGYVNGWIPGILVNVRCNNDGKLLTHGSDTKNISRYTTTYAAKKQGKNYNASAIMAKAYGYHIDRLSHGEDTDNYIANIRDIQRMLIFRLVHAMNREQEFAAPMIVSYLMEWGDCYRSHRYDPIFWSSFVYALNRAFPELQNRKPSNPDDHDAMKNRSIGDSNNRENNGVEMPEEKNKDDTMDSDGDNQTLTMDFNSVGMMFAKSQVTDYRLRGDPLESYNIIQFFTNTYETRRKKNRTRNLVNLHQEDADTDDAGTSDAEEHSESIKAGRPMNERVPYLDEHPKAETKWRVIRSKGHNHLPNFIGQQFAQSDDPDTYDFYCASMLMLLKPWRDLQSDLKRRDQTWIEAFREFLENASKETKAIISGIKFLSDCETAAKEDRKRNGDSDGNGKGRRRRWDMEEDLMGDAGEDLGEDLYPTATEAMEENLEFVLKAQTSYNEEMHGRLAIEIAKRLKIFHEEEQGKQWDIRTDDKVVSNASGDDLARLTQWCLQMEAEVAKINGDENSSQQSDGRLRRHEVSSRMERDGEVVPIHQLMDEERDRSTIQEEPSDQYDTINATDPSSLNNEQRRAYDIILWHLDQTISGHNPPPLRMIIHGEGGTGKSKVLQTVTQAFKKQGCAHMLIKAAYTGVAASLIEGKTTHTVGNISARAKDNDYVSDETKSKLEKIWETYTYLAIDEISMISKDFLALLSRNIGIGKRNTEQSFGAINVILLGDFHQFPPVARPIRDALYYPINQEIDTLTSQIGRAIYEEFRTVVLLKEQRRVSDPVWLDFLQHLRRGEVQAHHLTMLEGLVLGGPKKVDFTKDPWRNASLVTPRHAVRRQWNDAALREMCQEKHRQIFVCTAEDTIKGRQISARERIILEAHRGRRKSKTKDLPFRIEMALGMKVMVTDNIETDLDITNGARGEIVDIVLHPDEPPFDKEQAIVKLKYPPAYILVKMSRTRLTRLEGLEETVIPVVPTSTTYRIKIAIGGKEVQRTVKRKQFPMTAAYAFTDYRSQGQTIPYVLVDIATPPSGTLTLFNLYVALSRSSGRQSIRLLRDFDHEMFLKKHDVALVQEDERLEVLDEVTRRWYNEVVLQNRDG</sequence>
<dbReference type="InterPro" id="IPR025476">
    <property type="entry name" value="Helitron_helicase-like"/>
</dbReference>
<evidence type="ECO:0000313" key="6">
    <source>
        <dbReference type="EMBL" id="PPQ74787.1"/>
    </source>
</evidence>
<accession>A0A409W8D1</accession>
<dbReference type="InterPro" id="IPR046700">
    <property type="entry name" value="DUF6570"/>
</dbReference>
<evidence type="ECO:0000259" key="3">
    <source>
        <dbReference type="Pfam" id="PF05970"/>
    </source>
</evidence>
<dbReference type="Pfam" id="PF05970">
    <property type="entry name" value="PIF1"/>
    <property type="match status" value="1"/>
</dbReference>
<keyword evidence="7" id="KW-1185">Reference proteome</keyword>
<dbReference type="InterPro" id="IPR051055">
    <property type="entry name" value="PIF1_helicase"/>
</dbReference>
<feature type="region of interest" description="Disordered" evidence="2">
    <location>
        <begin position="1457"/>
        <end position="1477"/>
    </location>
</feature>
<keyword evidence="1" id="KW-0378">Hydrolase</keyword>
<feature type="domain" description="Helitron helicase-like" evidence="4">
    <location>
        <begin position="563"/>
        <end position="785"/>
    </location>
</feature>